<evidence type="ECO:0000259" key="1">
    <source>
        <dbReference type="PROSITE" id="PS51671"/>
    </source>
</evidence>
<organism evidence="2 3">
    <name type="scientific">Candidatus Neomicrothrix subdominans</name>
    <dbReference type="NCBI Taxonomy" id="2954438"/>
    <lineage>
        <taxon>Bacteria</taxon>
        <taxon>Bacillati</taxon>
        <taxon>Actinomycetota</taxon>
        <taxon>Acidimicrobiia</taxon>
        <taxon>Acidimicrobiales</taxon>
        <taxon>Microthrixaceae</taxon>
        <taxon>Candidatus Neomicrothrix</taxon>
    </lineage>
</organism>
<reference evidence="2 3" key="1">
    <citation type="submission" date="2020-10" db="EMBL/GenBank/DDBJ databases">
        <title>Connecting structure to function with the recovery of over 1000 high-quality activated sludge metagenome-assembled genomes encoding full-length rRNA genes using long-read sequencing.</title>
        <authorList>
            <person name="Singleton C.M."/>
            <person name="Petriglieri F."/>
            <person name="Kristensen J.M."/>
            <person name="Kirkegaard R.H."/>
            <person name="Michaelsen T.Y."/>
            <person name="Andersen M.H."/>
            <person name="Karst S.M."/>
            <person name="Dueholm M.S."/>
            <person name="Nielsen P.H."/>
            <person name="Albertsen M."/>
        </authorList>
    </citation>
    <scope>NUCLEOTIDE SEQUENCE [LARGE SCALE GENOMIC DNA]</scope>
    <source>
        <strain evidence="2">Lyne_18-Q3-R50-59_MAXAC.006</strain>
    </source>
</reference>
<dbReference type="SUPFAM" id="SSF55021">
    <property type="entry name" value="ACT-like"/>
    <property type="match status" value="1"/>
</dbReference>
<evidence type="ECO:0000313" key="2">
    <source>
        <dbReference type="EMBL" id="MBK9296379.1"/>
    </source>
</evidence>
<dbReference type="InterPro" id="IPR045865">
    <property type="entry name" value="ACT-like_dom_sf"/>
</dbReference>
<dbReference type="AlphaFoldDB" id="A0A936NB21"/>
<dbReference type="Proteomes" id="UP000727993">
    <property type="component" value="Unassembled WGS sequence"/>
</dbReference>
<dbReference type="PROSITE" id="PS51671">
    <property type="entry name" value="ACT"/>
    <property type="match status" value="1"/>
</dbReference>
<dbReference type="Pfam" id="PF13740">
    <property type="entry name" value="ACT_6"/>
    <property type="match status" value="1"/>
</dbReference>
<accession>A0A936NB21</accession>
<name>A0A936NB21_9ACTN</name>
<protein>
    <recommendedName>
        <fullName evidence="1">ACT domain-containing protein</fullName>
    </recommendedName>
</protein>
<dbReference type="Gene3D" id="3.30.70.260">
    <property type="match status" value="1"/>
</dbReference>
<feature type="domain" description="ACT" evidence="1">
    <location>
        <begin position="5"/>
        <end position="41"/>
    </location>
</feature>
<dbReference type="InterPro" id="IPR002912">
    <property type="entry name" value="ACT_dom"/>
</dbReference>
<comment type="caution">
    <text evidence="2">The sequence shown here is derived from an EMBL/GenBank/DDBJ whole genome shotgun (WGS) entry which is preliminary data.</text>
</comment>
<proteinExistence type="predicted"/>
<sequence>MINLAVRVVGADRPGITADLMSTLAALGAELQDVEQVLVRQ</sequence>
<dbReference type="EMBL" id="JADJZA010000001">
    <property type="protein sequence ID" value="MBK9296379.1"/>
    <property type="molecule type" value="Genomic_DNA"/>
</dbReference>
<evidence type="ECO:0000313" key="3">
    <source>
        <dbReference type="Proteomes" id="UP000727993"/>
    </source>
</evidence>
<feature type="non-terminal residue" evidence="2">
    <location>
        <position position="41"/>
    </location>
</feature>
<gene>
    <name evidence="2" type="ORF">IPN02_05840</name>
</gene>